<dbReference type="AlphaFoldDB" id="A0A8I6W4J2"/>
<accession>A0A8I6W4J2</accession>
<dbReference type="Gramene" id="HORVU.MOREX.r3.1HG0018610.1">
    <property type="protein sequence ID" value="HORVU.MOREX.r3.1HG0018610.1.CDS1"/>
    <property type="gene ID" value="HORVU.MOREX.r3.1HG0018610"/>
</dbReference>
<sequence length="114" mass="12535">MGAASTKKRSRAWKKRSNGDVQPILADDDLAMVVADDDLAMVVADEDLVMVVPDDDLTMVVPDDDLVMVVAPEIPQLGDTTKPIVVEEYIRLVSILRVGIRHSECIGTMKDKKE</sequence>
<organism evidence="1 2">
    <name type="scientific">Hordeum vulgare subsp. vulgare</name>
    <name type="common">Domesticated barley</name>
    <dbReference type="NCBI Taxonomy" id="112509"/>
    <lineage>
        <taxon>Eukaryota</taxon>
        <taxon>Viridiplantae</taxon>
        <taxon>Streptophyta</taxon>
        <taxon>Embryophyta</taxon>
        <taxon>Tracheophyta</taxon>
        <taxon>Spermatophyta</taxon>
        <taxon>Magnoliopsida</taxon>
        <taxon>Liliopsida</taxon>
        <taxon>Poales</taxon>
        <taxon>Poaceae</taxon>
        <taxon>BOP clade</taxon>
        <taxon>Pooideae</taxon>
        <taxon>Triticodae</taxon>
        <taxon>Triticeae</taxon>
        <taxon>Hordeinae</taxon>
        <taxon>Hordeum</taxon>
    </lineage>
</organism>
<keyword evidence="2" id="KW-1185">Reference proteome</keyword>
<reference evidence="1" key="3">
    <citation type="submission" date="2022-01" db="UniProtKB">
        <authorList>
            <consortium name="EnsemblPlants"/>
        </authorList>
    </citation>
    <scope>IDENTIFICATION</scope>
    <source>
        <strain evidence="1">subsp. vulgare</strain>
    </source>
</reference>
<evidence type="ECO:0000313" key="1">
    <source>
        <dbReference type="EnsemblPlants" id="HORVU.MOREX.r3.1HG0018610.1.CDS1"/>
    </source>
</evidence>
<name>A0A8I6W4J2_HORVV</name>
<dbReference type="Gramene" id="HORVU.MOREX.r2.1HG0014480.1">
    <property type="protein sequence ID" value="HORVU.MOREX.r2.1HG0014480.1.CDS.1"/>
    <property type="gene ID" value="HORVU.MOREX.r2.1HG0014480"/>
</dbReference>
<protein>
    <submittedName>
        <fullName evidence="1">Uncharacterized protein</fullName>
    </submittedName>
</protein>
<reference evidence="2" key="1">
    <citation type="journal article" date="2012" name="Nature">
        <title>A physical, genetic and functional sequence assembly of the barley genome.</title>
        <authorList>
            <consortium name="The International Barley Genome Sequencing Consortium"/>
            <person name="Mayer K.F."/>
            <person name="Waugh R."/>
            <person name="Brown J.W."/>
            <person name="Schulman A."/>
            <person name="Langridge P."/>
            <person name="Platzer M."/>
            <person name="Fincher G.B."/>
            <person name="Muehlbauer G.J."/>
            <person name="Sato K."/>
            <person name="Close T.J."/>
            <person name="Wise R.P."/>
            <person name="Stein N."/>
        </authorList>
    </citation>
    <scope>NUCLEOTIDE SEQUENCE [LARGE SCALE GENOMIC DNA]</scope>
    <source>
        <strain evidence="2">cv. Morex</strain>
    </source>
</reference>
<evidence type="ECO:0000313" key="2">
    <source>
        <dbReference type="Proteomes" id="UP000011116"/>
    </source>
</evidence>
<proteinExistence type="predicted"/>
<dbReference type="EnsemblPlants" id="HORVU.MOREX.r3.1HG0018610.1">
    <property type="protein sequence ID" value="HORVU.MOREX.r3.1HG0018610.1.CDS1"/>
    <property type="gene ID" value="HORVU.MOREX.r3.1HG0018610"/>
</dbReference>
<reference evidence="1" key="2">
    <citation type="submission" date="2020-10" db="EMBL/GenBank/DDBJ databases">
        <authorList>
            <person name="Scholz U."/>
            <person name="Mascher M."/>
            <person name="Fiebig A."/>
        </authorList>
    </citation>
    <scope>NUCLEOTIDE SEQUENCE [LARGE SCALE GENOMIC DNA]</scope>
    <source>
        <strain evidence="1">cv. Morex</strain>
    </source>
</reference>
<dbReference type="Proteomes" id="UP000011116">
    <property type="component" value="Chromosome 1H"/>
</dbReference>